<evidence type="ECO:0000313" key="6">
    <source>
        <dbReference type="Proteomes" id="UP000054618"/>
    </source>
</evidence>
<dbReference type="CDD" id="cd06170">
    <property type="entry name" value="LuxR_C_like"/>
    <property type="match status" value="1"/>
</dbReference>
<name>A0A0W0Y584_9GAMM</name>
<dbReference type="InterPro" id="IPR036388">
    <property type="entry name" value="WH-like_DNA-bd_sf"/>
</dbReference>
<dbReference type="Gene3D" id="3.30.450.80">
    <property type="entry name" value="Transcription factor LuxR-like, autoinducer-binding domain"/>
    <property type="match status" value="1"/>
</dbReference>
<reference evidence="5 6" key="1">
    <citation type="submission" date="2015-11" db="EMBL/GenBank/DDBJ databases">
        <title>Genomic analysis of 38 Legionella species identifies large and diverse effector repertoires.</title>
        <authorList>
            <person name="Burstein D."/>
            <person name="Amaro F."/>
            <person name="Zusman T."/>
            <person name="Lifshitz Z."/>
            <person name="Cohen O."/>
            <person name="Gilbert J.A."/>
            <person name="Pupko T."/>
            <person name="Shuman H.A."/>
            <person name="Segal G."/>
        </authorList>
    </citation>
    <scope>NUCLEOTIDE SEQUENCE [LARGE SCALE GENOMIC DNA]</scope>
    <source>
        <strain evidence="5 6">CDC#1442-AUS-E</strain>
    </source>
</reference>
<dbReference type="InterPro" id="IPR005143">
    <property type="entry name" value="TF_LuxR_autoind-bd_dom"/>
</dbReference>
<dbReference type="InterPro" id="IPR000792">
    <property type="entry name" value="Tscrpt_reg_LuxR_C"/>
</dbReference>
<proteinExistence type="predicted"/>
<dbReference type="Pfam" id="PF00196">
    <property type="entry name" value="GerE"/>
    <property type="match status" value="1"/>
</dbReference>
<gene>
    <name evidence="5" type="ORF">Lqui_0624</name>
</gene>
<dbReference type="SMART" id="SM00421">
    <property type="entry name" value="HTH_LUXR"/>
    <property type="match status" value="1"/>
</dbReference>
<feature type="domain" description="HTH luxR-type" evidence="4">
    <location>
        <begin position="173"/>
        <end position="238"/>
    </location>
</feature>
<keyword evidence="3" id="KW-0804">Transcription</keyword>
<keyword evidence="2" id="KW-0238">DNA-binding</keyword>
<dbReference type="EMBL" id="LNYS01000006">
    <property type="protein sequence ID" value="KTD51780.1"/>
    <property type="molecule type" value="Genomic_DNA"/>
</dbReference>
<dbReference type="Pfam" id="PF03472">
    <property type="entry name" value="Autoind_bind"/>
    <property type="match status" value="1"/>
</dbReference>
<evidence type="ECO:0000313" key="5">
    <source>
        <dbReference type="EMBL" id="KTD51780.1"/>
    </source>
</evidence>
<sequence>MEMHRTCQIFASAHSLDELNSLLFDYFNAQNIHSFAITYYHRHTKTGNRLIYDWVSPALKIWHQYYLEQGYADIDRTLEYSEKSLLPVFWNVSEQLASAKNKREQRIRQESLDYGLDVGLSIPVYGPQGDFIVLVLHQKQKENGLANWQEKQYEWMIIAAIYFQQLRHFMAHEAVKDVPLTQREMQCLELTSQGLRLEAIAKILEVSRRTVNFHLQNANRKLGVNNKYMAIIRWQEQQ</sequence>
<dbReference type="InterPro" id="IPR016032">
    <property type="entry name" value="Sig_transdc_resp-reg_C-effctor"/>
</dbReference>
<organism evidence="5 6">
    <name type="scientific">Legionella quinlivanii</name>
    <dbReference type="NCBI Taxonomy" id="45073"/>
    <lineage>
        <taxon>Bacteria</taxon>
        <taxon>Pseudomonadati</taxon>
        <taxon>Pseudomonadota</taxon>
        <taxon>Gammaproteobacteria</taxon>
        <taxon>Legionellales</taxon>
        <taxon>Legionellaceae</taxon>
        <taxon>Legionella</taxon>
    </lineage>
</organism>
<evidence type="ECO:0000256" key="2">
    <source>
        <dbReference type="ARBA" id="ARBA00023125"/>
    </source>
</evidence>
<dbReference type="GO" id="GO:0003677">
    <property type="term" value="F:DNA binding"/>
    <property type="evidence" value="ECO:0007669"/>
    <property type="project" value="UniProtKB-KW"/>
</dbReference>
<comment type="caution">
    <text evidence="5">The sequence shown here is derived from an EMBL/GenBank/DDBJ whole genome shotgun (WGS) entry which is preliminary data.</text>
</comment>
<dbReference type="InterPro" id="IPR036693">
    <property type="entry name" value="TF_LuxR_autoind-bd_dom_sf"/>
</dbReference>
<accession>A0A0W0Y584</accession>
<dbReference type="Gene3D" id="1.10.10.10">
    <property type="entry name" value="Winged helix-like DNA-binding domain superfamily/Winged helix DNA-binding domain"/>
    <property type="match status" value="1"/>
</dbReference>
<keyword evidence="6" id="KW-1185">Reference proteome</keyword>
<dbReference type="GO" id="GO:0006355">
    <property type="term" value="P:regulation of DNA-templated transcription"/>
    <property type="evidence" value="ECO:0007669"/>
    <property type="project" value="InterPro"/>
</dbReference>
<protein>
    <submittedName>
        <fullName evidence="5">LuxR family transcriptional regulator</fullName>
    </submittedName>
</protein>
<dbReference type="SUPFAM" id="SSF46894">
    <property type="entry name" value="C-terminal effector domain of the bipartite response regulators"/>
    <property type="match status" value="1"/>
</dbReference>
<dbReference type="AlphaFoldDB" id="A0A0W0Y584"/>
<evidence type="ECO:0000259" key="4">
    <source>
        <dbReference type="PROSITE" id="PS50043"/>
    </source>
</evidence>
<dbReference type="SUPFAM" id="SSF75516">
    <property type="entry name" value="Pheromone-binding domain of LuxR-like quorum-sensing transcription factors"/>
    <property type="match status" value="1"/>
</dbReference>
<evidence type="ECO:0000256" key="3">
    <source>
        <dbReference type="ARBA" id="ARBA00023163"/>
    </source>
</evidence>
<evidence type="ECO:0000256" key="1">
    <source>
        <dbReference type="ARBA" id="ARBA00023015"/>
    </source>
</evidence>
<dbReference type="PANTHER" id="PTHR44688:SF16">
    <property type="entry name" value="DNA-BINDING TRANSCRIPTIONAL ACTIVATOR DEVR_DOSR"/>
    <property type="match status" value="1"/>
</dbReference>
<dbReference type="PRINTS" id="PR00038">
    <property type="entry name" value="HTHLUXR"/>
</dbReference>
<dbReference type="PROSITE" id="PS50043">
    <property type="entry name" value="HTH_LUXR_2"/>
    <property type="match status" value="1"/>
</dbReference>
<keyword evidence="1" id="KW-0805">Transcription regulation</keyword>
<dbReference type="PANTHER" id="PTHR44688">
    <property type="entry name" value="DNA-BINDING TRANSCRIPTIONAL ACTIVATOR DEVR_DOSR"/>
    <property type="match status" value="1"/>
</dbReference>
<dbReference type="Proteomes" id="UP000054618">
    <property type="component" value="Unassembled WGS sequence"/>
</dbReference>
<dbReference type="STRING" id="45073.Lqui_0624"/>
<dbReference type="PATRIC" id="fig|45073.5.peg.657"/>